<dbReference type="AlphaFoldDB" id="E8T6U1"/>
<dbReference type="KEGG" id="tam:Theam_1808"/>
<dbReference type="Proteomes" id="UP000006362">
    <property type="component" value="Plasmid pTHEAM01"/>
</dbReference>
<evidence type="ECO:0000313" key="2">
    <source>
        <dbReference type="Proteomes" id="UP000006362"/>
    </source>
</evidence>
<gene>
    <name evidence="1" type="ordered locus">Theam_1808</name>
</gene>
<keyword evidence="1" id="KW-0614">Plasmid</keyword>
<organism evidence="1 2">
    <name type="scientific">Thermovibrio ammonificans (strain DSM 15698 / JCM 12110 / HB-1)</name>
    <dbReference type="NCBI Taxonomy" id="648996"/>
    <lineage>
        <taxon>Bacteria</taxon>
        <taxon>Pseudomonadati</taxon>
        <taxon>Aquificota</taxon>
        <taxon>Aquificia</taxon>
        <taxon>Desulfurobacteriales</taxon>
        <taxon>Desulfurobacteriaceae</taxon>
        <taxon>Thermovibrio</taxon>
    </lineage>
</organism>
<evidence type="ECO:0000313" key="1">
    <source>
        <dbReference type="EMBL" id="ADU97764.1"/>
    </source>
</evidence>
<accession>E8T6U1</accession>
<sequence>MGVRVKVRKTKLEVVRGDFSGREATVDYAVGLSIYSLFSVLTGGRPVDLDFCLSDQETAEFCDKLKRELLDFRKKVDRVSFVEGGER</sequence>
<dbReference type="RefSeq" id="WP_013524968.1">
    <property type="nucleotide sequence ID" value="NC_014917.1"/>
</dbReference>
<dbReference type="HOGENOM" id="CLU_2482251_0_0_0"/>
<proteinExistence type="predicted"/>
<dbReference type="EMBL" id="CP002445">
    <property type="protein sequence ID" value="ADU97764.1"/>
    <property type="molecule type" value="Genomic_DNA"/>
</dbReference>
<reference evidence="1" key="1">
    <citation type="submission" date="2011-01" db="EMBL/GenBank/DDBJ databases">
        <title>Complete sequence of plasmid of Thermovibrio ammonificans HB-1.</title>
        <authorList>
            <consortium name="US DOE Joint Genome Institute"/>
            <person name="Lucas S."/>
            <person name="Copeland A."/>
            <person name="Lapidus A."/>
            <person name="Cheng J.-F."/>
            <person name="Goodwin L."/>
            <person name="Pitluck S."/>
            <person name="Davenport K."/>
            <person name="Detter J.C."/>
            <person name="Han C."/>
            <person name="Tapia R."/>
            <person name="Land M."/>
            <person name="Hauser L."/>
            <person name="Kyrpides N."/>
            <person name="Ivanova N."/>
            <person name="Ovchinnikova G."/>
            <person name="Vetriani C."/>
            <person name="Woyke T."/>
        </authorList>
    </citation>
    <scope>NUCLEOTIDE SEQUENCE [LARGE SCALE GENOMIC DNA]</scope>
    <source>
        <strain evidence="1">HB-1</strain>
        <plasmid evidence="1">pTHEAM01</plasmid>
    </source>
</reference>
<name>E8T6U1_THEA1</name>
<protein>
    <submittedName>
        <fullName evidence="1">Uncharacterized protein</fullName>
    </submittedName>
</protein>
<geneLocation type="plasmid" evidence="1 2">
    <name>pTHEAM01</name>
</geneLocation>
<keyword evidence="2" id="KW-1185">Reference proteome</keyword>